<dbReference type="AlphaFoldDB" id="A0A3D8IR00"/>
<dbReference type="OrthoDB" id="9807498at2"/>
<accession>A0A3D8IR00</accession>
<gene>
    <name evidence="4" type="ORF">CQA53_01360</name>
</gene>
<dbReference type="GO" id="GO:0008233">
    <property type="term" value="F:peptidase activity"/>
    <property type="evidence" value="ECO:0007669"/>
    <property type="project" value="UniProtKB-KW"/>
</dbReference>
<evidence type="ECO:0000313" key="5">
    <source>
        <dbReference type="Proteomes" id="UP000256379"/>
    </source>
</evidence>
<dbReference type="GO" id="GO:0006508">
    <property type="term" value="P:proteolysis"/>
    <property type="evidence" value="ECO:0007669"/>
    <property type="project" value="UniProtKB-KW"/>
</dbReference>
<dbReference type="Proteomes" id="UP000256379">
    <property type="component" value="Unassembled WGS sequence"/>
</dbReference>
<keyword evidence="1" id="KW-0645">Protease</keyword>
<reference evidence="4 5" key="1">
    <citation type="submission" date="2018-04" db="EMBL/GenBank/DDBJ databases">
        <title>Novel Campyloabacter and Helicobacter Species and Strains.</title>
        <authorList>
            <person name="Mannion A.J."/>
            <person name="Shen Z."/>
            <person name="Fox J.G."/>
        </authorList>
    </citation>
    <scope>NUCLEOTIDE SEQUENCE [LARGE SCALE GENOMIC DNA]</scope>
    <source>
        <strain evidence="4 5">MIT 17-337</strain>
    </source>
</reference>
<dbReference type="EMBL" id="NXLQ01000001">
    <property type="protein sequence ID" value="RDU67727.1"/>
    <property type="molecule type" value="Genomic_DNA"/>
</dbReference>
<evidence type="ECO:0000256" key="3">
    <source>
        <dbReference type="ARBA" id="ARBA00038374"/>
    </source>
</evidence>
<dbReference type="PANTHER" id="PTHR30217">
    <property type="entry name" value="PEPTIDASE U32 FAMILY"/>
    <property type="match status" value="1"/>
</dbReference>
<comment type="caution">
    <text evidence="4">The sequence shown here is derived from an EMBL/GenBank/DDBJ whole genome shotgun (WGS) entry which is preliminary data.</text>
</comment>
<evidence type="ECO:0000256" key="2">
    <source>
        <dbReference type="ARBA" id="ARBA00022801"/>
    </source>
</evidence>
<evidence type="ECO:0000256" key="1">
    <source>
        <dbReference type="ARBA" id="ARBA00022670"/>
    </source>
</evidence>
<dbReference type="Pfam" id="PF01136">
    <property type="entry name" value="Peptidase_U32"/>
    <property type="match status" value="1"/>
</dbReference>
<dbReference type="PANTHER" id="PTHR30217:SF6">
    <property type="entry name" value="TRNA HYDROXYLATION PROTEIN P"/>
    <property type="match status" value="1"/>
</dbReference>
<comment type="similarity">
    <text evidence="3">Belongs to the peptidase U32 family.</text>
</comment>
<dbReference type="InterPro" id="IPR001539">
    <property type="entry name" value="Peptidase_U32"/>
</dbReference>
<dbReference type="PROSITE" id="PS01276">
    <property type="entry name" value="PEPTIDASE_U32"/>
    <property type="match status" value="1"/>
</dbReference>
<protein>
    <submittedName>
        <fullName evidence="4">U32 family peptidase</fullName>
    </submittedName>
</protein>
<keyword evidence="2" id="KW-0378">Hydrolase</keyword>
<dbReference type="InterPro" id="IPR051454">
    <property type="entry name" value="RNA/ubiquinone_mod_enzymes"/>
</dbReference>
<keyword evidence="5" id="KW-1185">Reference proteome</keyword>
<proteinExistence type="inferred from homology"/>
<sequence>MQQVQLLSPAGNLTKLKIALNYGADAVYGGVSHFSLRNRASKDFTYDDFSRGIQYAHNLGKKVFVTINGFPFNSQIESLKNHIAKMRDLSPDAFIVAAPGVVKLVKEIAPHVPIHLSTQANVLSVLDAQVYVDMGVKRIVAAREISLNDCIEIKRVLPELEIEIFVHGSMCFAFSGRCLISALQNGRVPNRGSCANDCRFDYEYYVRNPDNGVMMRLKEEEGVGTHIFNAKDLNLVSHLREILESGAINALKIEGRTKSSYYVGITTRTYRLALQDYFEKRNARNALYQYELHTLKNRGFTEGYIIHRPFQKLDTQNHVTAISEGSYQVCGEVNEDGTQFLCKHTIRPNDWLEIITPLEYYKNHTFSMDFPFIHSKEKISQHNHKGDSTEYSHTLEHLKNNTESLQPPHTQYKNNILEVQSNINVKQQHSKSSHKESQKNVEEYHTLITTPTQSAIENERLHECSNELGQIICIDGRFYLKLLRIITANGKELDSIHSGNIHPVILPFKLPPFSFLRVKI</sequence>
<organism evidence="4 5">
    <name type="scientific">Helicobacter didelphidarum</name>
    <dbReference type="NCBI Taxonomy" id="2040648"/>
    <lineage>
        <taxon>Bacteria</taxon>
        <taxon>Pseudomonadati</taxon>
        <taxon>Campylobacterota</taxon>
        <taxon>Epsilonproteobacteria</taxon>
        <taxon>Campylobacterales</taxon>
        <taxon>Helicobacteraceae</taxon>
        <taxon>Helicobacter</taxon>
    </lineage>
</organism>
<name>A0A3D8IR00_9HELI</name>
<evidence type="ECO:0000313" key="4">
    <source>
        <dbReference type="EMBL" id="RDU67727.1"/>
    </source>
</evidence>